<evidence type="ECO:0000256" key="8">
    <source>
        <dbReference type="SAM" id="Phobius"/>
    </source>
</evidence>
<name>A0ABM4YCJ5_VULVU</name>
<keyword evidence="5 8" id="KW-0472">Membrane</keyword>
<keyword evidence="11" id="KW-1185">Reference proteome</keyword>
<evidence type="ECO:0000256" key="2">
    <source>
        <dbReference type="ARBA" id="ARBA00007200"/>
    </source>
</evidence>
<evidence type="ECO:0000256" key="7">
    <source>
        <dbReference type="SAM" id="MobiDB-lite"/>
    </source>
</evidence>
<feature type="transmembrane region" description="Helical" evidence="8">
    <location>
        <begin position="554"/>
        <end position="576"/>
    </location>
</feature>
<dbReference type="PRINTS" id="PR01433">
    <property type="entry name" value="POLYCYSTIN2"/>
</dbReference>
<evidence type="ECO:0000256" key="1">
    <source>
        <dbReference type="ARBA" id="ARBA00004141"/>
    </source>
</evidence>
<evidence type="ECO:0000259" key="10">
    <source>
        <dbReference type="Pfam" id="PF20519"/>
    </source>
</evidence>
<feature type="domain" description="Polycystin" evidence="10">
    <location>
        <begin position="224"/>
        <end position="419"/>
    </location>
</feature>
<dbReference type="InterPro" id="IPR013122">
    <property type="entry name" value="PKD1_2_channel"/>
</dbReference>
<dbReference type="PANTHER" id="PTHR10877">
    <property type="entry name" value="POLYCYSTIN FAMILY MEMBER"/>
    <property type="match status" value="1"/>
</dbReference>
<dbReference type="InterPro" id="IPR051223">
    <property type="entry name" value="Polycystin"/>
</dbReference>
<evidence type="ECO:0000313" key="12">
    <source>
        <dbReference type="RefSeq" id="XP_072588012.1"/>
    </source>
</evidence>
<accession>A0ABM4YCJ5</accession>
<dbReference type="InterPro" id="IPR046791">
    <property type="entry name" value="Polycystin_dom"/>
</dbReference>
<keyword evidence="4 8" id="KW-1133">Transmembrane helix</keyword>
<evidence type="ECO:0000259" key="9">
    <source>
        <dbReference type="Pfam" id="PF08016"/>
    </source>
</evidence>
<feature type="domain" description="Polycystin cation channel PKD1/PKD2" evidence="9">
    <location>
        <begin position="420"/>
        <end position="644"/>
    </location>
</feature>
<dbReference type="Gene3D" id="1.10.287.70">
    <property type="match status" value="1"/>
</dbReference>
<dbReference type="GeneID" id="112921953"/>
<proteinExistence type="inferred from homology"/>
<gene>
    <name evidence="12" type="primary">PKD2L2</name>
</gene>
<evidence type="ECO:0000256" key="5">
    <source>
        <dbReference type="ARBA" id="ARBA00023136"/>
    </source>
</evidence>
<sequence>MRVSPVSYPGGVLDAFIYSHFFGLQTFPIFAKLLGQPHWVASGVEAISSSSSRLTRTGVGSGVQHTCPDHLCTSRGLRRGRSVRGRAGAGAKRRASQSYAQARPAGEAERASLSRSAMAEASRWHRGEKWPCFPIIVICIHYKLRNNVRNQFVLCLAGTPKPKLQYRKEVEIRTTLQELALYFIFLINLCILTFGMVNPHMYYLNKVMSSLFLDTSVPGDERTNFKSIRSITDFWKFMEGPLLEGLYWDSWYTNKTLYDLKNSSRIYYENILLGVPRVRQLKVRNNTCKVYSSFQSLMKECYDKYTSKSEDMDEFGLKQETEWKYAAPTSSSPWHWGFVGVYQNGGFIFTLSKSKSETKNKFVDLKLNSWITRGTRVIFIDFSLYNANVNLFCIIRLAAEFPATGGIITSWQFYSVKLLRYVSYYDYIIASCEITFCIFLIVFTTQEAQKIREFKSAYFKSVWNWLELLLLVLCFVTVTFNIYCNVQIFLLLGDLLKNTEKYSDFYFLAYWHTYYNNVIAITIFFAWIKIFKFISFNKTMSQLSSTLSRCLKDIVGFAIMFFIIFFAYAQLGFLVFGSQVDDFSTFQNAIFAQFRIVLGDFNFAGIQQANRILGPIYFITFIFFVFFVLLNMFLAIINDTYSEVKADYSIGRRPDFELGKMIKKSYNNVLEKLRLKKPEQDEDISMKGDLAEQARREGFDENEIQSAERMKKWKERLEEKYYSTEIQDDYQPVTQQEFRELFLYAVELEKELHYVSLKLNRVMRKLSALQS</sequence>
<feature type="transmembrane region" description="Helical" evidence="8">
    <location>
        <begin position="513"/>
        <end position="534"/>
    </location>
</feature>
<reference evidence="12" key="1">
    <citation type="submission" date="2025-08" db="UniProtKB">
        <authorList>
            <consortium name="RefSeq"/>
        </authorList>
    </citation>
    <scope>IDENTIFICATION</scope>
    <source>
        <tissue evidence="12">Cell line</tissue>
    </source>
</reference>
<organism evidence="11 12">
    <name type="scientific">Vulpes vulpes</name>
    <name type="common">Red fox</name>
    <dbReference type="NCBI Taxonomy" id="9627"/>
    <lineage>
        <taxon>Eukaryota</taxon>
        <taxon>Metazoa</taxon>
        <taxon>Chordata</taxon>
        <taxon>Craniata</taxon>
        <taxon>Vertebrata</taxon>
        <taxon>Euteleostomi</taxon>
        <taxon>Mammalia</taxon>
        <taxon>Eutheria</taxon>
        <taxon>Laurasiatheria</taxon>
        <taxon>Carnivora</taxon>
        <taxon>Caniformia</taxon>
        <taxon>Canidae</taxon>
        <taxon>Vulpes</taxon>
    </lineage>
</organism>
<dbReference type="Pfam" id="PF08016">
    <property type="entry name" value="PKD_channel"/>
    <property type="match status" value="1"/>
</dbReference>
<keyword evidence="3 8" id="KW-0812">Transmembrane</keyword>
<feature type="transmembrane region" description="Helical" evidence="8">
    <location>
        <begin position="465"/>
        <end position="493"/>
    </location>
</feature>
<feature type="transmembrane region" description="Helical" evidence="8">
    <location>
        <begin position="616"/>
        <end position="637"/>
    </location>
</feature>
<evidence type="ECO:0000256" key="3">
    <source>
        <dbReference type="ARBA" id="ARBA00022692"/>
    </source>
</evidence>
<dbReference type="Pfam" id="PF20519">
    <property type="entry name" value="Polycystin_dom"/>
    <property type="match status" value="1"/>
</dbReference>
<dbReference type="Proteomes" id="UP001652641">
    <property type="component" value="Chromosome 12"/>
</dbReference>
<comment type="similarity">
    <text evidence="2">Belongs to the polycystin family.</text>
</comment>
<dbReference type="RefSeq" id="XP_072588012.1">
    <property type="nucleotide sequence ID" value="XM_072731911.1"/>
</dbReference>
<comment type="subcellular location">
    <subcellularLocation>
        <location evidence="1">Membrane</location>
        <topology evidence="1">Multi-pass membrane protein</topology>
    </subcellularLocation>
</comment>
<evidence type="ECO:0000256" key="6">
    <source>
        <dbReference type="ARBA" id="ARBA00023180"/>
    </source>
</evidence>
<keyword evidence="6" id="KW-0325">Glycoprotein</keyword>
<dbReference type="PANTHER" id="PTHR10877:SF47">
    <property type="entry name" value="POLYCYSTIN-2-LIKE PROTEIN 2"/>
    <property type="match status" value="1"/>
</dbReference>
<evidence type="ECO:0000313" key="11">
    <source>
        <dbReference type="Proteomes" id="UP001652641"/>
    </source>
</evidence>
<feature type="region of interest" description="Disordered" evidence="7">
    <location>
        <begin position="81"/>
        <end position="111"/>
    </location>
</feature>
<feature type="transmembrane region" description="Helical" evidence="8">
    <location>
        <begin position="179"/>
        <end position="198"/>
    </location>
</feature>
<feature type="transmembrane region" description="Helical" evidence="8">
    <location>
        <begin position="424"/>
        <end position="444"/>
    </location>
</feature>
<dbReference type="InterPro" id="IPR003915">
    <property type="entry name" value="PKD_2"/>
</dbReference>
<protein>
    <submittedName>
        <fullName evidence="12">Polycystin-2-like protein 2</fullName>
    </submittedName>
</protein>
<evidence type="ECO:0000256" key="4">
    <source>
        <dbReference type="ARBA" id="ARBA00022989"/>
    </source>
</evidence>